<dbReference type="RefSeq" id="WP_307476218.1">
    <property type="nucleotide sequence ID" value="NZ_JAUSUB010000013.1"/>
</dbReference>
<dbReference type="Proteomes" id="UP001238088">
    <property type="component" value="Unassembled WGS sequence"/>
</dbReference>
<keyword evidence="2" id="KW-1185">Reference proteome</keyword>
<evidence type="ECO:0000313" key="1">
    <source>
        <dbReference type="EMBL" id="MDQ0271216.1"/>
    </source>
</evidence>
<dbReference type="EMBL" id="JAUSUB010000013">
    <property type="protein sequence ID" value="MDQ0271216.1"/>
    <property type="molecule type" value="Genomic_DNA"/>
</dbReference>
<sequence length="147" mass="16040">MTAAQKAIIFGASILLTIGLISLFLLTYSPAASASKEASNEFAGLQTELSEQSFLVYDHSKVSGSQVINAIRKFEGKEIGIKVETGKSDTSWYNYSFTEDFLGKATGNSENIINETSPAYINPSGNFNAKVVRDSNRVIRAIEFIQE</sequence>
<name>A0ABU0AIX7_9BACI</name>
<organism evidence="1 2">
    <name type="scientific">Cytobacillus purgationiresistens</name>
    <dbReference type="NCBI Taxonomy" id="863449"/>
    <lineage>
        <taxon>Bacteria</taxon>
        <taxon>Bacillati</taxon>
        <taxon>Bacillota</taxon>
        <taxon>Bacilli</taxon>
        <taxon>Bacillales</taxon>
        <taxon>Bacillaceae</taxon>
        <taxon>Cytobacillus</taxon>
    </lineage>
</organism>
<evidence type="ECO:0008006" key="3">
    <source>
        <dbReference type="Google" id="ProtNLM"/>
    </source>
</evidence>
<comment type="caution">
    <text evidence="1">The sequence shown here is derived from an EMBL/GenBank/DDBJ whole genome shotgun (WGS) entry which is preliminary data.</text>
</comment>
<evidence type="ECO:0000313" key="2">
    <source>
        <dbReference type="Proteomes" id="UP001238088"/>
    </source>
</evidence>
<gene>
    <name evidence="1" type="ORF">J2S17_003104</name>
</gene>
<accession>A0ABU0AIX7</accession>
<proteinExistence type="predicted"/>
<reference evidence="1 2" key="1">
    <citation type="submission" date="2023-07" db="EMBL/GenBank/DDBJ databases">
        <title>Genomic Encyclopedia of Type Strains, Phase IV (KMG-IV): sequencing the most valuable type-strain genomes for metagenomic binning, comparative biology and taxonomic classification.</title>
        <authorList>
            <person name="Goeker M."/>
        </authorList>
    </citation>
    <scope>NUCLEOTIDE SEQUENCE [LARGE SCALE GENOMIC DNA]</scope>
    <source>
        <strain evidence="1 2">DSM 23494</strain>
    </source>
</reference>
<protein>
    <recommendedName>
        <fullName evidence="3">ABC transporter permease</fullName>
    </recommendedName>
</protein>